<name>A0ABS3NNX7_9GAMM</name>
<dbReference type="RefSeq" id="WP_207990923.1">
    <property type="nucleotide sequence ID" value="NZ_JAGBKM010000008.1"/>
</dbReference>
<feature type="domain" description="DUF2357" evidence="1">
    <location>
        <begin position="157"/>
        <end position="403"/>
    </location>
</feature>
<evidence type="ECO:0000313" key="2">
    <source>
        <dbReference type="EMBL" id="MBO1530788.1"/>
    </source>
</evidence>
<dbReference type="InterPro" id="IPR018633">
    <property type="entry name" value="DUF2357"/>
</dbReference>
<comment type="caution">
    <text evidence="2">The sequence shown here is derived from an EMBL/GenBank/DDBJ whole genome shotgun (WGS) entry which is preliminary data.</text>
</comment>
<gene>
    <name evidence="2" type="ORF">J3492_06125</name>
</gene>
<dbReference type="InterPro" id="IPR007505">
    <property type="entry name" value="PDDEXK_7"/>
</dbReference>
<dbReference type="EMBL" id="JAGBKM010000008">
    <property type="protein sequence ID" value="MBO1530788.1"/>
    <property type="molecule type" value="Genomic_DNA"/>
</dbReference>
<keyword evidence="3" id="KW-1185">Reference proteome</keyword>
<reference evidence="2 3" key="1">
    <citation type="submission" date="2021-03" db="EMBL/GenBank/DDBJ databases">
        <authorList>
            <person name="Shang D.-D."/>
            <person name="Du Z.-J."/>
            <person name="Chen G.-J."/>
        </authorList>
    </citation>
    <scope>NUCLEOTIDE SEQUENCE [LARGE SCALE GENOMIC DNA]</scope>
    <source>
        <strain evidence="2 3">F1192</strain>
    </source>
</reference>
<sequence>MPDLLRIQTADFELSIWCSDISKRQATYQSTLAKRQAISNHSAGQPIIRFSPPLAIVEASFMDQPIEIKGSFTHSGLVEALKLDDFIFFENIQYHFEWIFLNNKRIDETSVDESDQKTEKQASKNDVKQAYLTHRSHLINESFRFSQSRSRMPAHLTGTVNTANDVGWLRLPLNYVKSNQTYKSNIAFEVLPTKMSLHDDLPAMYQAIDTVFPLWRFSLVEKTEQDSAQTKQRHQFPLLWLANFSHLRNQLTHALKVINQAPHSRLQAHTSYNKAARLKGKLPARLGAKIKEDFANGLHEQRYQVTKKQLSVDTPENRFIKMVVATSKKRLADFEYKLRQSNAAPDKQRLSDAFLDELHQWQQPLQKTLKQGFMTDVGDYNGRNRESLVLQQKVGYSSVYRIWQELKFYLDVFDNQSSISMKSVAEIYEVWCFLTLRNILMDELGFKEVAANKQALRLKDFFEYQLQDGFAGAFEFERNDGITARLAHEPPFNKTTKDIRTYSVNQKPDIVLEVILPNNKRFIWLFDAKYRIKTKKHHYDDPEQNIDAIDYVPDDAINQMHRYRDALIRIERDQGAFDEANSNKENNNKKTANLKKSRPTFGAFALYPGYFDQVNTNNPYLDSIDEVSIGAFALLPSALQTDSTVNNGHYWLLDFLHQQLGTGITTESNDIQSTATQLIDDKLSNSKVNSNAVAYQANNYQIDQIIQHNHQLEEHLYLQEAARIPHSGMQQILYPDLTLTVALPGQKGRNAAYFDNFRDGLAKWYHLPKNTLLGKYKQHIVNEIRYLALAMTSDQDAHSKQITKIWPIKNVVLKPRNKLTSEQAGSHSNSDEDYYLFELGKPLTLKNMVSRVPHRPFKNSMKLTTLDHLQQAATFNELQTVY</sequence>
<dbReference type="Proteomes" id="UP000664554">
    <property type="component" value="Unassembled WGS sequence"/>
</dbReference>
<dbReference type="Pfam" id="PF09823">
    <property type="entry name" value="DUF2357"/>
    <property type="match status" value="1"/>
</dbReference>
<protein>
    <submittedName>
        <fullName evidence="2">Restriction endonuclease-like protein</fullName>
    </submittedName>
</protein>
<evidence type="ECO:0000313" key="3">
    <source>
        <dbReference type="Proteomes" id="UP000664554"/>
    </source>
</evidence>
<proteinExistence type="predicted"/>
<accession>A0ABS3NNX7</accession>
<evidence type="ECO:0000259" key="1">
    <source>
        <dbReference type="Pfam" id="PF09823"/>
    </source>
</evidence>
<organism evidence="2 3">
    <name type="scientific">Psychrobacter coccoides</name>
    <dbReference type="NCBI Taxonomy" id="2818440"/>
    <lineage>
        <taxon>Bacteria</taxon>
        <taxon>Pseudomonadati</taxon>
        <taxon>Pseudomonadota</taxon>
        <taxon>Gammaproteobacteria</taxon>
        <taxon>Moraxellales</taxon>
        <taxon>Moraxellaceae</taxon>
        <taxon>Psychrobacter</taxon>
    </lineage>
</organism>
<dbReference type="Pfam" id="PF04411">
    <property type="entry name" value="PDDEXK_7"/>
    <property type="match status" value="1"/>
</dbReference>